<evidence type="ECO:0000256" key="6">
    <source>
        <dbReference type="ARBA" id="ARBA00023180"/>
    </source>
</evidence>
<dbReference type="Gene3D" id="3.80.10.10">
    <property type="entry name" value="Ribonuclease Inhibitor"/>
    <property type="match status" value="1"/>
</dbReference>
<name>A0ABS8SV58_DATST</name>
<organism evidence="8 9">
    <name type="scientific">Datura stramonium</name>
    <name type="common">Jimsonweed</name>
    <name type="synonym">Common thornapple</name>
    <dbReference type="NCBI Taxonomy" id="4076"/>
    <lineage>
        <taxon>Eukaryota</taxon>
        <taxon>Viridiplantae</taxon>
        <taxon>Streptophyta</taxon>
        <taxon>Embryophyta</taxon>
        <taxon>Tracheophyta</taxon>
        <taxon>Spermatophyta</taxon>
        <taxon>Magnoliopsida</taxon>
        <taxon>eudicotyledons</taxon>
        <taxon>Gunneridae</taxon>
        <taxon>Pentapetalae</taxon>
        <taxon>asterids</taxon>
        <taxon>lamiids</taxon>
        <taxon>Solanales</taxon>
        <taxon>Solanaceae</taxon>
        <taxon>Solanoideae</taxon>
        <taxon>Datureae</taxon>
        <taxon>Datura</taxon>
    </lineage>
</organism>
<protein>
    <submittedName>
        <fullName evidence="8">Uncharacterized protein</fullName>
    </submittedName>
</protein>
<evidence type="ECO:0000313" key="8">
    <source>
        <dbReference type="EMBL" id="MCD7462920.1"/>
    </source>
</evidence>
<evidence type="ECO:0000256" key="4">
    <source>
        <dbReference type="ARBA" id="ARBA00022989"/>
    </source>
</evidence>
<evidence type="ECO:0000256" key="3">
    <source>
        <dbReference type="ARBA" id="ARBA00022729"/>
    </source>
</evidence>
<gene>
    <name evidence="8" type="ORF">HAX54_049632</name>
</gene>
<keyword evidence="3" id="KW-0732">Signal</keyword>
<dbReference type="InterPro" id="IPR032675">
    <property type="entry name" value="LRR_dom_sf"/>
</dbReference>
<comment type="caution">
    <text evidence="8">The sequence shown here is derived from an EMBL/GenBank/DDBJ whole genome shotgun (WGS) entry which is preliminary data.</text>
</comment>
<keyword evidence="5 7" id="KW-0472">Membrane</keyword>
<comment type="subcellular location">
    <subcellularLocation>
        <location evidence="1">Membrane</location>
        <topology evidence="1">Single-pass type I membrane protein</topology>
    </subcellularLocation>
</comment>
<sequence>MFLRLSRNKFDGNIPPQICQLKNLIILDLSSNALSGTIPKCVEKFLTMAGVEELPSLVYGPYEDYRKDVMVMLKERGYDGLVFFAVIDLSDNRLSGEIPAEITTLVRLQLLNNLTGAIPCEISNLKSLEFLDVSRNDLSSFLPSNMVELHLLAFANFSFNSLTGKIPFRNQFSTFENSSNIGNPELCGIPLSKSCSGHFLEDNTHCNTPKKQDVQAIQQEENHWLDESSFYISMGVGFITSFGVFWATLLLKTSWRHAYMRRKDFSFNGKSKNHKPRSTSLPTAAHPLIASAEENLQRLKSSEGTSTSSHSIICQRLDGLRKLYECIDDFIRFPLSEQVLSNEKHAKSLEQVSNGSVKVLDTCNIIKDAFSQMKESVQLLESSLRRKRGGESSLSNEIDAYMSSNKKINKVICRYFRDLKNTVKNDTIVIEDSDLASFIRLIEGVEDISLQCWNQLLFHFPSKDEIKDKWLVFGL</sequence>
<dbReference type="InterPro" id="IPR046956">
    <property type="entry name" value="RLP23-like"/>
</dbReference>
<dbReference type="InterPro" id="IPR004320">
    <property type="entry name" value="BPS1_pln"/>
</dbReference>
<proteinExistence type="predicted"/>
<evidence type="ECO:0000256" key="2">
    <source>
        <dbReference type="ARBA" id="ARBA00022692"/>
    </source>
</evidence>
<dbReference type="EMBL" id="JACEIK010000846">
    <property type="protein sequence ID" value="MCD7462920.1"/>
    <property type="molecule type" value="Genomic_DNA"/>
</dbReference>
<keyword evidence="2 7" id="KW-0812">Transmembrane</keyword>
<dbReference type="PANTHER" id="PTHR48063:SF103">
    <property type="entry name" value="LEUCINE-RICH RECEPTOR-LIKE KINASE FAMILY PROTEIN"/>
    <property type="match status" value="1"/>
</dbReference>
<dbReference type="InterPro" id="IPR001611">
    <property type="entry name" value="Leu-rich_rpt"/>
</dbReference>
<reference evidence="8 9" key="1">
    <citation type="journal article" date="2021" name="BMC Genomics">
        <title>Datura genome reveals duplications of psychoactive alkaloid biosynthetic genes and high mutation rate following tissue culture.</title>
        <authorList>
            <person name="Rajewski A."/>
            <person name="Carter-House D."/>
            <person name="Stajich J."/>
            <person name="Litt A."/>
        </authorList>
    </citation>
    <scope>NUCLEOTIDE SEQUENCE [LARGE SCALE GENOMIC DNA]</scope>
    <source>
        <strain evidence="8">AR-01</strain>
    </source>
</reference>
<dbReference type="PANTHER" id="PTHR48063">
    <property type="entry name" value="LRR RECEPTOR-LIKE KINASE"/>
    <property type="match status" value="1"/>
</dbReference>
<evidence type="ECO:0000256" key="1">
    <source>
        <dbReference type="ARBA" id="ARBA00004479"/>
    </source>
</evidence>
<dbReference type="Pfam" id="PF00560">
    <property type="entry name" value="LRR_1"/>
    <property type="match status" value="4"/>
</dbReference>
<accession>A0ABS8SV58</accession>
<keyword evidence="6" id="KW-0325">Glycoprotein</keyword>
<evidence type="ECO:0000256" key="5">
    <source>
        <dbReference type="ARBA" id="ARBA00023136"/>
    </source>
</evidence>
<keyword evidence="9" id="KW-1185">Reference proteome</keyword>
<keyword evidence="4 7" id="KW-1133">Transmembrane helix</keyword>
<dbReference type="Proteomes" id="UP000823775">
    <property type="component" value="Unassembled WGS sequence"/>
</dbReference>
<feature type="transmembrane region" description="Helical" evidence="7">
    <location>
        <begin position="230"/>
        <end position="251"/>
    </location>
</feature>
<evidence type="ECO:0000313" key="9">
    <source>
        <dbReference type="Proteomes" id="UP000823775"/>
    </source>
</evidence>
<evidence type="ECO:0000256" key="7">
    <source>
        <dbReference type="SAM" id="Phobius"/>
    </source>
</evidence>
<dbReference type="Pfam" id="PF03087">
    <property type="entry name" value="BPS1"/>
    <property type="match status" value="1"/>
</dbReference>
<dbReference type="PRINTS" id="PR00019">
    <property type="entry name" value="LEURICHRPT"/>
</dbReference>
<dbReference type="SUPFAM" id="SSF52058">
    <property type="entry name" value="L domain-like"/>
    <property type="match status" value="1"/>
</dbReference>